<reference evidence="7 8" key="1">
    <citation type="submission" date="2015-04" db="EMBL/GenBank/DDBJ databases">
        <title>Buchnera aphidicola assembly.</title>
        <authorList>
            <person name="Zhang Y."/>
        </authorList>
    </citation>
    <scope>NUCLEOTIDE SEQUENCE [LARGE SCALE GENOMIC DNA]</scope>
    <source>
        <strain evidence="7 8">SC</strain>
    </source>
</reference>
<dbReference type="EMBL" id="CP011299">
    <property type="protein sequence ID" value="ANF17326.1"/>
    <property type="molecule type" value="Genomic_DNA"/>
</dbReference>
<dbReference type="AlphaFoldDB" id="A0A172WEB8"/>
<keyword evidence="4" id="KW-0378">Hydrolase</keyword>
<dbReference type="Pfam" id="PF01520">
    <property type="entry name" value="Amidase_3"/>
    <property type="match status" value="1"/>
</dbReference>
<evidence type="ECO:0000256" key="4">
    <source>
        <dbReference type="ARBA" id="ARBA00022801"/>
    </source>
</evidence>
<dbReference type="STRING" id="118110.XW81_02670"/>
<dbReference type="Gene3D" id="3.40.630.40">
    <property type="entry name" value="Zn-dependent exopeptidases"/>
    <property type="match status" value="1"/>
</dbReference>
<accession>A0A172WEB8</accession>
<dbReference type="GO" id="GO:0008745">
    <property type="term" value="F:N-acetylmuramoyl-L-alanine amidase activity"/>
    <property type="evidence" value="ECO:0007669"/>
    <property type="project" value="UniProtKB-EC"/>
</dbReference>
<comment type="similarity">
    <text evidence="2">Belongs to the N-acetylmuramoyl-L-alanine amidase 3 family.</text>
</comment>
<protein>
    <recommendedName>
        <fullName evidence="3">N-acetylmuramoyl-L-alanine amidase</fullName>
        <ecNumber evidence="3">3.5.1.28</ecNumber>
    </recommendedName>
</protein>
<evidence type="ECO:0000256" key="5">
    <source>
        <dbReference type="ARBA" id="ARBA00023316"/>
    </source>
</evidence>
<dbReference type="PANTHER" id="PTHR30404">
    <property type="entry name" value="N-ACETYLMURAMOYL-L-ALANINE AMIDASE"/>
    <property type="match status" value="1"/>
</dbReference>
<dbReference type="InterPro" id="IPR002508">
    <property type="entry name" value="MurNAc-LAA_cat"/>
</dbReference>
<organism evidence="7 8">
    <name type="scientific">Buchnera aphidicola subsp. Schlechtendalia chinensis</name>
    <dbReference type="NCBI Taxonomy" id="118110"/>
    <lineage>
        <taxon>Bacteria</taxon>
        <taxon>Pseudomonadati</taxon>
        <taxon>Pseudomonadota</taxon>
        <taxon>Gammaproteobacteria</taxon>
        <taxon>Enterobacterales</taxon>
        <taxon>Erwiniaceae</taxon>
        <taxon>Buchnera</taxon>
    </lineage>
</organism>
<dbReference type="PANTHER" id="PTHR30404:SF6">
    <property type="entry name" value="N-ACETYLMURAMOYL-L-ALANINE AMIDASE AMIB"/>
    <property type="match status" value="1"/>
</dbReference>
<dbReference type="GO" id="GO:0030288">
    <property type="term" value="C:outer membrane-bounded periplasmic space"/>
    <property type="evidence" value="ECO:0007669"/>
    <property type="project" value="TreeGrafter"/>
</dbReference>
<dbReference type="Proteomes" id="UP000077654">
    <property type="component" value="Chromosome"/>
</dbReference>
<dbReference type="InterPro" id="IPR050695">
    <property type="entry name" value="N-acetylmuramoyl_amidase_3"/>
</dbReference>
<dbReference type="CDD" id="cd02696">
    <property type="entry name" value="MurNAc-LAA"/>
    <property type="match status" value="1"/>
</dbReference>
<evidence type="ECO:0000256" key="2">
    <source>
        <dbReference type="ARBA" id="ARBA00010860"/>
    </source>
</evidence>
<evidence type="ECO:0000313" key="8">
    <source>
        <dbReference type="Proteomes" id="UP000077654"/>
    </source>
</evidence>
<dbReference type="PATRIC" id="fig|118110.3.peg.529"/>
<keyword evidence="5" id="KW-0961">Cell wall biogenesis/degradation</keyword>
<evidence type="ECO:0000259" key="6">
    <source>
        <dbReference type="SMART" id="SM00646"/>
    </source>
</evidence>
<dbReference type="EC" id="3.5.1.28" evidence="3"/>
<name>A0A172WEB8_BUCSC</name>
<dbReference type="SMART" id="SM00646">
    <property type="entry name" value="Ami_3"/>
    <property type="match status" value="1"/>
</dbReference>
<gene>
    <name evidence="7" type="ORF">XW81_02670</name>
</gene>
<feature type="domain" description="MurNAc-LAA" evidence="6">
    <location>
        <begin position="66"/>
        <end position="226"/>
    </location>
</feature>
<keyword evidence="8" id="KW-1185">Reference proteome</keyword>
<dbReference type="GO" id="GO:0071555">
    <property type="term" value="P:cell wall organization"/>
    <property type="evidence" value="ECO:0007669"/>
    <property type="project" value="UniProtKB-KW"/>
</dbReference>
<dbReference type="SUPFAM" id="SSF53187">
    <property type="entry name" value="Zn-dependent exopeptidases"/>
    <property type="match status" value="1"/>
</dbReference>
<comment type="catalytic activity">
    <reaction evidence="1">
        <text>Hydrolyzes the link between N-acetylmuramoyl residues and L-amino acid residues in certain cell-wall glycopeptides.</text>
        <dbReference type="EC" id="3.5.1.28"/>
    </reaction>
</comment>
<evidence type="ECO:0000313" key="7">
    <source>
        <dbReference type="EMBL" id="ANF17326.1"/>
    </source>
</evidence>
<proteinExistence type="inferred from homology"/>
<evidence type="ECO:0000256" key="1">
    <source>
        <dbReference type="ARBA" id="ARBA00001561"/>
    </source>
</evidence>
<evidence type="ECO:0000256" key="3">
    <source>
        <dbReference type="ARBA" id="ARBA00011901"/>
    </source>
</evidence>
<dbReference type="GO" id="GO:0009253">
    <property type="term" value="P:peptidoglycan catabolic process"/>
    <property type="evidence" value="ECO:0007669"/>
    <property type="project" value="InterPro"/>
</dbReference>
<sequence>MEKIIVAIDAGHGGKDPGAIGISKVQEKDITFKISKQLEHTLNKSKLFKVVMIRNGNYYVPISKRTKIAKKNHANVLISIHTNSSANSKTSGLSIWVLSKRKINSEVLYWPKKNIKNKKNSDKDQYNKHKKNAKNRIKSEFLDFQSHYVQKSGYIIATNIIKELKHVKNLHKTQYPKNANFGILKSPYFPSILIETGFISNQLDEKKLKNKSYQKIIANSIYRGLKKYFFENFKKIYKKGFKN</sequence>